<keyword evidence="3 6" id="KW-0687">Ribonucleoprotein</keyword>
<dbReference type="GO" id="GO:1990904">
    <property type="term" value="C:ribonucleoprotein complex"/>
    <property type="evidence" value="ECO:0007669"/>
    <property type="project" value="UniProtKB-KW"/>
</dbReference>
<keyword evidence="2 6" id="KW-0689">Ribosomal protein</keyword>
<reference evidence="7 8" key="1">
    <citation type="journal article" date="2016" name="Nat. Commun.">
        <title>Thousands of microbial genomes shed light on interconnected biogeochemical processes in an aquifer system.</title>
        <authorList>
            <person name="Anantharaman K."/>
            <person name="Brown C.T."/>
            <person name="Hug L.A."/>
            <person name="Sharon I."/>
            <person name="Castelle C.J."/>
            <person name="Probst A.J."/>
            <person name="Thomas B.C."/>
            <person name="Singh A."/>
            <person name="Wilkins M.J."/>
            <person name="Karaoz U."/>
            <person name="Brodie E.L."/>
            <person name="Williams K.H."/>
            <person name="Hubbard S.S."/>
            <person name="Banfield J.F."/>
        </authorList>
    </citation>
    <scope>NUCLEOTIDE SEQUENCE [LARGE SCALE GENOMIC DNA]</scope>
</reference>
<dbReference type="SUPFAM" id="SSF54995">
    <property type="entry name" value="Ribosomal protein S6"/>
    <property type="match status" value="1"/>
</dbReference>
<accession>A0A1F6GRM6</accession>
<evidence type="ECO:0000256" key="2">
    <source>
        <dbReference type="ARBA" id="ARBA00022980"/>
    </source>
</evidence>
<dbReference type="InterPro" id="IPR000529">
    <property type="entry name" value="Ribosomal_bS6"/>
</dbReference>
<evidence type="ECO:0000313" key="7">
    <source>
        <dbReference type="EMBL" id="OGH00785.1"/>
    </source>
</evidence>
<dbReference type="PANTHER" id="PTHR21011">
    <property type="entry name" value="MITOCHONDRIAL 28S RIBOSOMAL PROTEIN S6"/>
    <property type="match status" value="1"/>
</dbReference>
<dbReference type="GO" id="GO:0006412">
    <property type="term" value="P:translation"/>
    <property type="evidence" value="ECO:0007669"/>
    <property type="project" value="UniProtKB-UniRule"/>
</dbReference>
<comment type="similarity">
    <text evidence="1 6">Belongs to the bacterial ribosomal protein bS6 family.</text>
</comment>
<evidence type="ECO:0000256" key="1">
    <source>
        <dbReference type="ARBA" id="ARBA00009512"/>
    </source>
</evidence>
<dbReference type="NCBIfam" id="TIGR00166">
    <property type="entry name" value="S6"/>
    <property type="match status" value="1"/>
</dbReference>
<dbReference type="GO" id="GO:0005840">
    <property type="term" value="C:ribosome"/>
    <property type="evidence" value="ECO:0007669"/>
    <property type="project" value="UniProtKB-KW"/>
</dbReference>
<comment type="function">
    <text evidence="4 6">Binds together with bS18 to 16S ribosomal RNA.</text>
</comment>
<keyword evidence="6" id="KW-0699">rRNA-binding</keyword>
<sequence length="125" mass="14185">MSKTQYELLLISDGGLTAEENQKLLEKHKEVIKKAGGKILAEAPWGRRKLAYEIQKKRHGIFQLLYLEGPGSMVEETKRQMGYDEQVLKYFLTVVEDFTKTKKEFEALLADPAKNAKLVTDVLGA</sequence>
<dbReference type="GO" id="GO:0003735">
    <property type="term" value="F:structural constituent of ribosome"/>
    <property type="evidence" value="ECO:0007669"/>
    <property type="project" value="InterPro"/>
</dbReference>
<dbReference type="GO" id="GO:0005737">
    <property type="term" value="C:cytoplasm"/>
    <property type="evidence" value="ECO:0007669"/>
    <property type="project" value="UniProtKB-ARBA"/>
</dbReference>
<dbReference type="EMBL" id="MFNF01000042">
    <property type="protein sequence ID" value="OGH00785.1"/>
    <property type="molecule type" value="Genomic_DNA"/>
</dbReference>
<protein>
    <recommendedName>
        <fullName evidence="5 6">Small ribosomal subunit protein bS6</fullName>
    </recommendedName>
</protein>
<comment type="caution">
    <text evidence="7">The sequence shown here is derived from an EMBL/GenBank/DDBJ whole genome shotgun (WGS) entry which is preliminary data.</text>
</comment>
<dbReference type="Gene3D" id="3.30.70.60">
    <property type="match status" value="1"/>
</dbReference>
<organism evidence="7 8">
    <name type="scientific">Candidatus Lambdaproteobacteria bacterium RIFOXYD2_FULL_56_26</name>
    <dbReference type="NCBI Taxonomy" id="1817773"/>
    <lineage>
        <taxon>Bacteria</taxon>
        <taxon>Pseudomonadati</taxon>
        <taxon>Pseudomonadota</taxon>
        <taxon>Candidatus Lambdaproteobacteria</taxon>
    </lineage>
</organism>
<dbReference type="AlphaFoldDB" id="A0A1F6GRM6"/>
<dbReference type="HAMAP" id="MF_00360">
    <property type="entry name" value="Ribosomal_bS6"/>
    <property type="match status" value="1"/>
</dbReference>
<dbReference type="Pfam" id="PF01250">
    <property type="entry name" value="Ribosomal_S6"/>
    <property type="match status" value="1"/>
</dbReference>
<dbReference type="GO" id="GO:0070181">
    <property type="term" value="F:small ribosomal subunit rRNA binding"/>
    <property type="evidence" value="ECO:0007669"/>
    <property type="project" value="TreeGrafter"/>
</dbReference>
<evidence type="ECO:0000256" key="4">
    <source>
        <dbReference type="ARBA" id="ARBA00035104"/>
    </source>
</evidence>
<evidence type="ECO:0000313" key="8">
    <source>
        <dbReference type="Proteomes" id="UP000177583"/>
    </source>
</evidence>
<dbReference type="InterPro" id="IPR035980">
    <property type="entry name" value="Ribosomal_bS6_sf"/>
</dbReference>
<dbReference type="InterPro" id="IPR020814">
    <property type="entry name" value="Ribosomal_S6_plastid/chlpt"/>
</dbReference>
<dbReference type="CDD" id="cd00473">
    <property type="entry name" value="bS6"/>
    <property type="match status" value="1"/>
</dbReference>
<dbReference type="Proteomes" id="UP000177583">
    <property type="component" value="Unassembled WGS sequence"/>
</dbReference>
<dbReference type="PANTHER" id="PTHR21011:SF1">
    <property type="entry name" value="SMALL RIBOSOMAL SUBUNIT PROTEIN BS6M"/>
    <property type="match status" value="1"/>
</dbReference>
<keyword evidence="6" id="KW-0694">RNA-binding</keyword>
<evidence type="ECO:0000256" key="6">
    <source>
        <dbReference type="HAMAP-Rule" id="MF_00360"/>
    </source>
</evidence>
<evidence type="ECO:0000256" key="5">
    <source>
        <dbReference type="ARBA" id="ARBA00035294"/>
    </source>
</evidence>
<gene>
    <name evidence="6" type="primary">rpsF</name>
    <name evidence="7" type="ORF">A2557_03685</name>
</gene>
<dbReference type="InterPro" id="IPR014717">
    <property type="entry name" value="Transl_elong_EF1B/ribsomal_bS6"/>
</dbReference>
<proteinExistence type="inferred from homology"/>
<evidence type="ECO:0000256" key="3">
    <source>
        <dbReference type="ARBA" id="ARBA00023274"/>
    </source>
</evidence>
<name>A0A1F6GRM6_9PROT</name>